<accession>A0A481W7M8</accession>
<evidence type="ECO:0000313" key="2">
    <source>
        <dbReference type="Proteomes" id="UP000293575"/>
    </source>
</evidence>
<dbReference type="RefSeq" id="YP_009820435.1">
    <property type="nucleotide sequence ID" value="NC_048166.1"/>
</dbReference>
<dbReference type="GeneID" id="55011871"/>
<sequence length="84" mass="9764">MKYIVTKNELGEEEIFIFPSRYHHSDMADTVCHLKSFKNHNPDDWERHYKEPIAAGFTDGKVCQGHSETLNLKSRGRIDEMLIG</sequence>
<keyword evidence="2" id="KW-1185">Reference proteome</keyword>
<protein>
    <submittedName>
        <fullName evidence="1">Uncharacterized protein</fullName>
    </submittedName>
</protein>
<dbReference type="EMBL" id="MK473373">
    <property type="protein sequence ID" value="QBJ04469.1"/>
    <property type="molecule type" value="Genomic_DNA"/>
</dbReference>
<dbReference type="KEGG" id="vg:55011871"/>
<dbReference type="Proteomes" id="UP000293575">
    <property type="component" value="Segment"/>
</dbReference>
<evidence type="ECO:0000313" key="1">
    <source>
        <dbReference type="EMBL" id="QBJ04469.1"/>
    </source>
</evidence>
<name>A0A481W7M8_9CAUD</name>
<organism evidence="1 2">
    <name type="scientific">Pseudomonas phage Lana</name>
    <dbReference type="NCBI Taxonomy" id="2530172"/>
    <lineage>
        <taxon>Viruses</taxon>
        <taxon>Duplodnaviria</taxon>
        <taxon>Heunggongvirae</taxon>
        <taxon>Uroviricota</taxon>
        <taxon>Caudoviricetes</taxon>
        <taxon>Lanavirus</taxon>
        <taxon>Lanavirus lana</taxon>
    </lineage>
</organism>
<reference evidence="1" key="1">
    <citation type="submission" date="2019-01" db="EMBL/GenBank/DDBJ databases">
        <authorList>
            <person name="Hylling O."/>
            <person name="Carstens A.B."/>
            <person name="Hansen L.H."/>
        </authorList>
    </citation>
    <scope>NUCLEOTIDE SEQUENCE [LARGE SCALE GENOMIC DNA]</scope>
</reference>
<proteinExistence type="predicted"/>